<dbReference type="RefSeq" id="WP_010758413.1">
    <property type="nucleotide sequence ID" value="NZ_ASWD01000004.1"/>
</dbReference>
<dbReference type="AlphaFoldDB" id="R2Q2U9"/>
<dbReference type="Proteomes" id="UP000013782">
    <property type="component" value="Unassembled WGS sequence"/>
</dbReference>
<evidence type="ECO:0000313" key="3">
    <source>
        <dbReference type="Proteomes" id="UP000013782"/>
    </source>
</evidence>
<name>R2Q2U9_9ENTE</name>
<keyword evidence="3" id="KW-1185">Reference proteome</keyword>
<dbReference type="PATRIC" id="fig|1158607.3.peg.3429"/>
<feature type="domain" description="DUF1989" evidence="1">
    <location>
        <begin position="21"/>
        <end position="189"/>
    </location>
</feature>
<sequence length="218" mass="24224">MAFVPTFSDKKSENSDYQQEVLAGDGFMKEIKKGDTLRIVDQAGNQAADTLFFLADDPADHYSATMTIQEQGSLYLSTDTVLMSESGREMLKITADTCGQHDTIGGACSCQSNTVRYQREKVHMHACRDTFMLQMSRYPGSYSFTKRDLAPNINFFMNVPVDPAGNLDFKDGVSGPGFYVELEALEDVIVLISNCPQLNNPCNDYNPTPIDVLIWKGE</sequence>
<dbReference type="Pfam" id="PF09347">
    <property type="entry name" value="DUF1989"/>
    <property type="match status" value="1"/>
</dbReference>
<dbReference type="STRING" id="160454.RV10_GL002420"/>
<dbReference type="PANTHER" id="PTHR31527:SF0">
    <property type="entry name" value="RE64534P"/>
    <property type="match status" value="1"/>
</dbReference>
<protein>
    <submittedName>
        <fullName evidence="2">Urea carboxylase-associated protein 1</fullName>
    </submittedName>
</protein>
<dbReference type="OrthoDB" id="9772660at2"/>
<reference evidence="2 3" key="1">
    <citation type="submission" date="2013-02" db="EMBL/GenBank/DDBJ databases">
        <title>The Genome Sequence of Enterococcus pallens BAA-351.</title>
        <authorList>
            <consortium name="The Broad Institute Genome Sequencing Platform"/>
            <consortium name="The Broad Institute Genome Sequencing Center for Infectious Disease"/>
            <person name="Earl A.M."/>
            <person name="Gilmore M.S."/>
            <person name="Lebreton F."/>
            <person name="Walker B."/>
            <person name="Young S.K."/>
            <person name="Zeng Q."/>
            <person name="Gargeya S."/>
            <person name="Fitzgerald M."/>
            <person name="Haas B."/>
            <person name="Abouelleil A."/>
            <person name="Alvarado L."/>
            <person name="Arachchi H.M."/>
            <person name="Berlin A.M."/>
            <person name="Chapman S.B."/>
            <person name="Dewar J."/>
            <person name="Goldberg J."/>
            <person name="Griggs A."/>
            <person name="Gujja S."/>
            <person name="Hansen M."/>
            <person name="Howarth C."/>
            <person name="Imamovic A."/>
            <person name="Larimer J."/>
            <person name="McCowan C."/>
            <person name="Murphy C."/>
            <person name="Neiman D."/>
            <person name="Pearson M."/>
            <person name="Priest M."/>
            <person name="Roberts A."/>
            <person name="Saif S."/>
            <person name="Shea T."/>
            <person name="Sisk P."/>
            <person name="Sykes S."/>
            <person name="Wortman J."/>
            <person name="Nusbaum C."/>
            <person name="Birren B."/>
        </authorList>
    </citation>
    <scope>NUCLEOTIDE SEQUENCE [LARGE SCALE GENOMIC DNA]</scope>
    <source>
        <strain evidence="2 3">ATCC BAA-351</strain>
    </source>
</reference>
<evidence type="ECO:0000313" key="2">
    <source>
        <dbReference type="EMBL" id="EOH90897.1"/>
    </source>
</evidence>
<dbReference type="HOGENOM" id="CLU_079904_0_1_9"/>
<dbReference type="NCBIfam" id="TIGR03424">
    <property type="entry name" value="urea_degr_1"/>
    <property type="match status" value="1"/>
</dbReference>
<dbReference type="InterPro" id="IPR017791">
    <property type="entry name" value="UAAP2"/>
</dbReference>
<proteinExistence type="predicted"/>
<organism evidence="2 3">
    <name type="scientific">Enterococcus pallens ATCC BAA-351</name>
    <dbReference type="NCBI Taxonomy" id="1158607"/>
    <lineage>
        <taxon>Bacteria</taxon>
        <taxon>Bacillati</taxon>
        <taxon>Bacillota</taxon>
        <taxon>Bacilli</taxon>
        <taxon>Lactobacillales</taxon>
        <taxon>Enterococcaceae</taxon>
        <taxon>Enterococcus</taxon>
    </lineage>
</organism>
<accession>R2Q2U9</accession>
<comment type="caution">
    <text evidence="2">The sequence shown here is derived from an EMBL/GenBank/DDBJ whole genome shotgun (WGS) entry which is preliminary data.</text>
</comment>
<gene>
    <name evidence="2" type="ORF">UAU_03436</name>
</gene>
<dbReference type="PANTHER" id="PTHR31527">
    <property type="entry name" value="RE64534P"/>
    <property type="match status" value="1"/>
</dbReference>
<dbReference type="InterPro" id="IPR018959">
    <property type="entry name" value="DUF1989"/>
</dbReference>
<evidence type="ECO:0000259" key="1">
    <source>
        <dbReference type="Pfam" id="PF09347"/>
    </source>
</evidence>
<dbReference type="eggNOG" id="COG3665">
    <property type="taxonomic scope" value="Bacteria"/>
</dbReference>
<dbReference type="EMBL" id="AJAQ01000035">
    <property type="protein sequence ID" value="EOH90897.1"/>
    <property type="molecule type" value="Genomic_DNA"/>
</dbReference>